<dbReference type="EMBL" id="JBJHZZ010000008">
    <property type="protein sequence ID" value="MFL0247734.1"/>
    <property type="molecule type" value="Genomic_DNA"/>
</dbReference>
<dbReference type="InterPro" id="IPR014255">
    <property type="entry name" value="Spore_coat_CotS"/>
</dbReference>
<keyword evidence="2" id="KW-0946">Virion</keyword>
<evidence type="ECO:0000259" key="1">
    <source>
        <dbReference type="Pfam" id="PF01636"/>
    </source>
</evidence>
<gene>
    <name evidence="2" type="ORF">ACJDUG_12205</name>
</gene>
<dbReference type="Pfam" id="PF01636">
    <property type="entry name" value="APH"/>
    <property type="match status" value="1"/>
</dbReference>
<evidence type="ECO:0000313" key="2">
    <source>
        <dbReference type="EMBL" id="MFL0247734.1"/>
    </source>
</evidence>
<reference evidence="2 3" key="1">
    <citation type="submission" date="2024-11" db="EMBL/GenBank/DDBJ databases">
        <authorList>
            <person name="Heng Y.C."/>
            <person name="Lim A.C.H."/>
            <person name="Lee J.K.Y."/>
            <person name="Kittelmann S."/>
        </authorList>
    </citation>
    <scope>NUCLEOTIDE SEQUENCE [LARGE SCALE GENOMIC DNA]</scope>
    <source>
        <strain evidence="2 3">WILCCON 0185</strain>
    </source>
</reference>
<dbReference type="Proteomes" id="UP001623591">
    <property type="component" value="Unassembled WGS sequence"/>
</dbReference>
<dbReference type="PANTHER" id="PTHR39179">
    <property type="entry name" value="SPORE COAT PROTEIN I"/>
    <property type="match status" value="1"/>
</dbReference>
<dbReference type="SUPFAM" id="SSF56112">
    <property type="entry name" value="Protein kinase-like (PK-like)"/>
    <property type="match status" value="1"/>
</dbReference>
<evidence type="ECO:0000313" key="3">
    <source>
        <dbReference type="Proteomes" id="UP001623591"/>
    </source>
</evidence>
<dbReference type="NCBIfam" id="TIGR02906">
    <property type="entry name" value="spore_CotS"/>
    <property type="match status" value="1"/>
</dbReference>
<organism evidence="2 3">
    <name type="scientific">Candidatus Clostridium stratigraminis</name>
    <dbReference type="NCBI Taxonomy" id="3381661"/>
    <lineage>
        <taxon>Bacteria</taxon>
        <taxon>Bacillati</taxon>
        <taxon>Bacillota</taxon>
        <taxon>Clostridia</taxon>
        <taxon>Eubacteriales</taxon>
        <taxon>Clostridiaceae</taxon>
        <taxon>Clostridium</taxon>
    </lineage>
</organism>
<dbReference type="Gene3D" id="3.30.200.20">
    <property type="entry name" value="Phosphorylase Kinase, domain 1"/>
    <property type="match status" value="1"/>
</dbReference>
<accession>A0ABW8T5A1</accession>
<sequence>MENINSEPISEVLKFYPIEVLSIKNNSYKGKKGVWFIKSSSGLKVLKKISNSEATLKFLLSAVNYLVNNGINIPQVNKTINGDEYVKYNGVCFILSDAVDGKAPDYNNSKELAAIVEGLAAFHRASIGFKVLSETKPKNHLGTWIEEYNYQLEDMNKFYKEELTKTQSNEIGKLVKGDFPYFYERGQRAIEGLKKGEYAAWVNKIKDIGGLCHQDFASGNLIMTSSKFYILDTDSLTLEIPARDIRKILNKILKKHGRWDIALVTKILKYYQRRNPLSKEEWQVVKYDLMFPHLFLGAMNKFYYQRDKEWSIESYTKKIRDMYSFEKTIDPLLNNFNMIIEEVVHN</sequence>
<dbReference type="InterPro" id="IPR002575">
    <property type="entry name" value="Aminoglycoside_PTrfase"/>
</dbReference>
<dbReference type="RefSeq" id="WP_406770162.1">
    <property type="nucleotide sequence ID" value="NZ_JBJHZZ010000008.1"/>
</dbReference>
<comment type="caution">
    <text evidence="2">The sequence shown here is derived from an EMBL/GenBank/DDBJ whole genome shotgun (WGS) entry which is preliminary data.</text>
</comment>
<dbReference type="Gene3D" id="3.90.1200.10">
    <property type="match status" value="1"/>
</dbReference>
<keyword evidence="3" id="KW-1185">Reference proteome</keyword>
<dbReference type="InterPro" id="IPR047175">
    <property type="entry name" value="CotS-like"/>
</dbReference>
<feature type="domain" description="Aminoglycoside phosphotransferase" evidence="1">
    <location>
        <begin position="38"/>
        <end position="251"/>
    </location>
</feature>
<keyword evidence="2" id="KW-0167">Capsid protein</keyword>
<protein>
    <submittedName>
        <fullName evidence="2">CotS family spore coat protein</fullName>
    </submittedName>
</protein>
<dbReference type="PANTHER" id="PTHR39179:SF1">
    <property type="entry name" value="SPORE COAT PROTEIN I"/>
    <property type="match status" value="1"/>
</dbReference>
<proteinExistence type="predicted"/>
<dbReference type="InterPro" id="IPR011009">
    <property type="entry name" value="Kinase-like_dom_sf"/>
</dbReference>
<name>A0ABW8T5A1_9CLOT</name>